<evidence type="ECO:0000256" key="1">
    <source>
        <dbReference type="SAM" id="MobiDB-lite"/>
    </source>
</evidence>
<gene>
    <name evidence="2" type="ORF">ASPZODRAFT_18539</name>
</gene>
<feature type="compositionally biased region" description="Basic and acidic residues" evidence="1">
    <location>
        <begin position="517"/>
        <end position="551"/>
    </location>
</feature>
<evidence type="ECO:0000313" key="2">
    <source>
        <dbReference type="EMBL" id="OJJ44337.1"/>
    </source>
</evidence>
<dbReference type="OrthoDB" id="5394108at2759"/>
<organism evidence="2 3">
    <name type="scientific">Penicilliopsis zonata CBS 506.65</name>
    <dbReference type="NCBI Taxonomy" id="1073090"/>
    <lineage>
        <taxon>Eukaryota</taxon>
        <taxon>Fungi</taxon>
        <taxon>Dikarya</taxon>
        <taxon>Ascomycota</taxon>
        <taxon>Pezizomycotina</taxon>
        <taxon>Eurotiomycetes</taxon>
        <taxon>Eurotiomycetidae</taxon>
        <taxon>Eurotiales</taxon>
        <taxon>Aspergillaceae</taxon>
        <taxon>Penicilliopsis</taxon>
    </lineage>
</organism>
<sequence>MARTRSQTKNSTQIVESIETAVSEPLKPARVTRSRAKKQASSEPPETHPSAPAPPKTTQRTIKKPTKPSARKRPGKTAASRGKRTSTKSTSPEDNEEPIEEQQPVSEVPTEAQIETAAEPKLPSPKAVETAKPKGRKGAKKTKKRSRVEHSDDEEEHALGTPAAKRRNLGPAGSTPFAGRRLSPASRLISSRAKPLSERLRRRTVESEGRLYTTLFRLPELVAQVEADRRASANGSETPDFEAPCEPMAHPIDQADLEDQENQVAAVTSESDLPQTPQRGWNIRGLFNSVPRSFSRYIPGFGRSPEKDEDTTVLQPASERLNRTNASTRTVATPLDFENGHQPVVKPKPKAPSPHNLTYSLFPARYDRAKYLSFDNVPYKAPSTSATAEPSDQTTSTATEMTLAGEAQPVSNGEAQGVLAAAAQSEAIGETTKTTDVERQPTIVNKSNVPPQTPGNQESKKRKRLPSPDVIPNPPGTSYGMDLRYFCYSDSEEEDEEMSAPVVPPPTAIKPSLRNALRAERPLAKKVRFDASPEDTPSKARLRDRATDPYHGRQFLSPGETSSAPVPAEPVPATPTPVVQRPPGFIPNTQGTFCLNYDDFSDDTDPSDISMTSAPSPSLTSEASSPLRPNGFLDTPTRPNALSAEPTKPAEVAPSPPPRPTPRHAALPPSTPAKVDETALAKVRSQAEKYKPKTPSGLRTASRYSSPLVAPSPASPGTIVAEQPNLDFGGDDEFARDAQWLYLNCPSGDFDKLQWPSKESLTSGLDAQPEVKLYLDKLWTGPVADRDATSFRHALNAFKPEPALV</sequence>
<feature type="compositionally biased region" description="Polar residues" evidence="1">
    <location>
        <begin position="1"/>
        <end position="15"/>
    </location>
</feature>
<dbReference type="STRING" id="1073090.A0A1L9SB37"/>
<dbReference type="AlphaFoldDB" id="A0A1L9SB37"/>
<dbReference type="EMBL" id="KV878348">
    <property type="protein sequence ID" value="OJJ44337.1"/>
    <property type="molecule type" value="Genomic_DNA"/>
</dbReference>
<feature type="region of interest" description="Disordered" evidence="1">
    <location>
        <begin position="427"/>
        <end position="478"/>
    </location>
</feature>
<accession>A0A1L9SB37</accession>
<name>A0A1L9SB37_9EURO</name>
<feature type="compositionally biased region" description="Basic and acidic residues" evidence="1">
    <location>
        <begin position="674"/>
        <end position="691"/>
    </location>
</feature>
<dbReference type="GeneID" id="34613697"/>
<feature type="compositionally biased region" description="Basic and acidic residues" evidence="1">
    <location>
        <begin position="195"/>
        <end position="205"/>
    </location>
</feature>
<proteinExistence type="predicted"/>
<feature type="region of interest" description="Disordered" evidence="1">
    <location>
        <begin position="1"/>
        <end position="205"/>
    </location>
</feature>
<feature type="compositionally biased region" description="Low complexity" evidence="1">
    <location>
        <begin position="705"/>
        <end position="716"/>
    </location>
</feature>
<reference evidence="3" key="1">
    <citation type="journal article" date="2017" name="Genome Biol.">
        <title>Comparative genomics reveals high biological diversity and specific adaptations in the industrially and medically important fungal genus Aspergillus.</title>
        <authorList>
            <person name="de Vries R.P."/>
            <person name="Riley R."/>
            <person name="Wiebenga A."/>
            <person name="Aguilar-Osorio G."/>
            <person name="Amillis S."/>
            <person name="Uchima C.A."/>
            <person name="Anderluh G."/>
            <person name="Asadollahi M."/>
            <person name="Askin M."/>
            <person name="Barry K."/>
            <person name="Battaglia E."/>
            <person name="Bayram O."/>
            <person name="Benocci T."/>
            <person name="Braus-Stromeyer S.A."/>
            <person name="Caldana C."/>
            <person name="Canovas D."/>
            <person name="Cerqueira G.C."/>
            <person name="Chen F."/>
            <person name="Chen W."/>
            <person name="Choi C."/>
            <person name="Clum A."/>
            <person name="Dos Santos R.A."/>
            <person name="Damasio A.R."/>
            <person name="Diallinas G."/>
            <person name="Emri T."/>
            <person name="Fekete E."/>
            <person name="Flipphi M."/>
            <person name="Freyberg S."/>
            <person name="Gallo A."/>
            <person name="Gournas C."/>
            <person name="Habgood R."/>
            <person name="Hainaut M."/>
            <person name="Harispe M.L."/>
            <person name="Henrissat B."/>
            <person name="Hilden K.S."/>
            <person name="Hope R."/>
            <person name="Hossain A."/>
            <person name="Karabika E."/>
            <person name="Karaffa L."/>
            <person name="Karanyi Z."/>
            <person name="Krasevec N."/>
            <person name="Kuo A."/>
            <person name="Kusch H."/>
            <person name="LaButti K."/>
            <person name="Lagendijk E.L."/>
            <person name="Lapidus A."/>
            <person name="Levasseur A."/>
            <person name="Lindquist E."/>
            <person name="Lipzen A."/>
            <person name="Logrieco A.F."/>
            <person name="MacCabe A."/>
            <person name="Maekelae M.R."/>
            <person name="Malavazi I."/>
            <person name="Melin P."/>
            <person name="Meyer V."/>
            <person name="Mielnichuk N."/>
            <person name="Miskei M."/>
            <person name="Molnar A.P."/>
            <person name="Mule G."/>
            <person name="Ngan C.Y."/>
            <person name="Orejas M."/>
            <person name="Orosz E."/>
            <person name="Ouedraogo J.P."/>
            <person name="Overkamp K.M."/>
            <person name="Park H.-S."/>
            <person name="Perrone G."/>
            <person name="Piumi F."/>
            <person name="Punt P.J."/>
            <person name="Ram A.F."/>
            <person name="Ramon A."/>
            <person name="Rauscher S."/>
            <person name="Record E."/>
            <person name="Riano-Pachon D.M."/>
            <person name="Robert V."/>
            <person name="Roehrig J."/>
            <person name="Ruller R."/>
            <person name="Salamov A."/>
            <person name="Salih N.S."/>
            <person name="Samson R.A."/>
            <person name="Sandor E."/>
            <person name="Sanguinetti M."/>
            <person name="Schuetze T."/>
            <person name="Sepcic K."/>
            <person name="Shelest E."/>
            <person name="Sherlock G."/>
            <person name="Sophianopoulou V."/>
            <person name="Squina F.M."/>
            <person name="Sun H."/>
            <person name="Susca A."/>
            <person name="Todd R.B."/>
            <person name="Tsang A."/>
            <person name="Unkles S.E."/>
            <person name="van de Wiele N."/>
            <person name="van Rossen-Uffink D."/>
            <person name="Oliveira J.V."/>
            <person name="Vesth T.C."/>
            <person name="Visser J."/>
            <person name="Yu J.-H."/>
            <person name="Zhou M."/>
            <person name="Andersen M.R."/>
            <person name="Archer D.B."/>
            <person name="Baker S.E."/>
            <person name="Benoit I."/>
            <person name="Brakhage A.A."/>
            <person name="Braus G.H."/>
            <person name="Fischer R."/>
            <person name="Frisvad J.C."/>
            <person name="Goldman G.H."/>
            <person name="Houbraken J."/>
            <person name="Oakley B."/>
            <person name="Pocsi I."/>
            <person name="Scazzocchio C."/>
            <person name="Seiboth B."/>
            <person name="vanKuyk P.A."/>
            <person name="Wortman J."/>
            <person name="Dyer P.S."/>
            <person name="Grigoriev I.V."/>
        </authorList>
    </citation>
    <scope>NUCLEOTIDE SEQUENCE [LARGE SCALE GENOMIC DNA]</scope>
    <source>
        <strain evidence="3">CBS 506.65</strain>
    </source>
</reference>
<feature type="compositionally biased region" description="Basic residues" evidence="1">
    <location>
        <begin position="61"/>
        <end position="86"/>
    </location>
</feature>
<feature type="compositionally biased region" description="Polar residues" evidence="1">
    <location>
        <begin position="611"/>
        <end position="624"/>
    </location>
</feature>
<feature type="compositionally biased region" description="Polar residues" evidence="1">
    <location>
        <begin position="442"/>
        <end position="457"/>
    </location>
</feature>
<protein>
    <submittedName>
        <fullName evidence="2">Uncharacterized protein</fullName>
    </submittedName>
</protein>
<evidence type="ECO:0000313" key="3">
    <source>
        <dbReference type="Proteomes" id="UP000184188"/>
    </source>
</evidence>
<dbReference type="VEuPathDB" id="FungiDB:ASPZODRAFT_18539"/>
<keyword evidence="3" id="KW-1185">Reference proteome</keyword>
<dbReference type="Proteomes" id="UP000184188">
    <property type="component" value="Unassembled WGS sequence"/>
</dbReference>
<feature type="region of interest" description="Disordered" evidence="1">
    <location>
        <begin position="491"/>
        <end position="718"/>
    </location>
</feature>
<dbReference type="RefSeq" id="XP_022578847.1">
    <property type="nucleotide sequence ID" value="XM_022727233.1"/>
</dbReference>
<feature type="compositionally biased region" description="Basic residues" evidence="1">
    <location>
        <begin position="133"/>
        <end position="147"/>
    </location>
</feature>
<feature type="compositionally biased region" description="Low complexity" evidence="1">
    <location>
        <begin position="41"/>
        <end position="50"/>
    </location>
</feature>